<accession>A0A6N8FTC2</accession>
<comment type="caution">
    <text evidence="5">The sequence shown here is derived from an EMBL/GenBank/DDBJ whole genome shotgun (WGS) entry which is preliminary data.</text>
</comment>
<evidence type="ECO:0000256" key="2">
    <source>
        <dbReference type="ARBA" id="ARBA00022553"/>
    </source>
</evidence>
<evidence type="ECO:0000256" key="1">
    <source>
        <dbReference type="ARBA" id="ARBA00022450"/>
    </source>
</evidence>
<dbReference type="SMART" id="SM00823">
    <property type="entry name" value="PKS_PP"/>
    <property type="match status" value="1"/>
</dbReference>
<dbReference type="RefSeq" id="WP_105222327.1">
    <property type="nucleotide sequence ID" value="NZ_CAWNSU010000010.1"/>
</dbReference>
<dbReference type="InterPro" id="IPR036736">
    <property type="entry name" value="ACP-like_sf"/>
</dbReference>
<dbReference type="InterPro" id="IPR020806">
    <property type="entry name" value="PKS_PP-bd"/>
</dbReference>
<evidence type="ECO:0000313" key="5">
    <source>
        <dbReference type="EMBL" id="MUL35994.1"/>
    </source>
</evidence>
<sequence>MEIQNLQATKTPTVSESIHTTKEDVQKIPPTAAEIQAWIVSYLADLLEINPDEIDTTIPFDRYGLDSAVVVGLTGDLEAWLDSKLDPTLIYDYPTIEGLARHLAEG</sequence>
<feature type="domain" description="Carrier" evidence="4">
    <location>
        <begin position="30"/>
        <end position="106"/>
    </location>
</feature>
<feature type="compositionally biased region" description="Polar residues" evidence="3">
    <location>
        <begin position="1"/>
        <end position="18"/>
    </location>
</feature>
<dbReference type="Gene3D" id="1.10.1200.10">
    <property type="entry name" value="ACP-like"/>
    <property type="match status" value="1"/>
</dbReference>
<proteinExistence type="predicted"/>
<protein>
    <recommendedName>
        <fullName evidence="4">Carrier domain-containing protein</fullName>
    </recommendedName>
</protein>
<dbReference type="Proteomes" id="UP000441797">
    <property type="component" value="Unassembled WGS sequence"/>
</dbReference>
<dbReference type="Pfam" id="PF00550">
    <property type="entry name" value="PP-binding"/>
    <property type="match status" value="1"/>
</dbReference>
<dbReference type="PROSITE" id="PS50075">
    <property type="entry name" value="CARRIER"/>
    <property type="match status" value="1"/>
</dbReference>
<keyword evidence="2" id="KW-0597">Phosphoprotein</keyword>
<dbReference type="SUPFAM" id="SSF47336">
    <property type="entry name" value="ACP-like"/>
    <property type="match status" value="1"/>
</dbReference>
<feature type="region of interest" description="Disordered" evidence="3">
    <location>
        <begin position="1"/>
        <end position="22"/>
    </location>
</feature>
<name>A0A6N8FTC2_9CHRO</name>
<keyword evidence="6" id="KW-1185">Reference proteome</keyword>
<reference evidence="5 6" key="1">
    <citation type="journal article" date="2019" name="Front. Microbiol.">
        <title>Genomic Features for Desiccation Tolerance and Sugar Biosynthesis in the Extremophile Gloeocapsopsis sp. UTEX B3054.</title>
        <authorList>
            <person name="Urrejola C."/>
            <person name="Alcorta J."/>
            <person name="Salas L."/>
            <person name="Vasquez M."/>
            <person name="Polz M.F."/>
            <person name="Vicuna R."/>
            <person name="Diez B."/>
        </authorList>
    </citation>
    <scope>NUCLEOTIDE SEQUENCE [LARGE SCALE GENOMIC DNA]</scope>
    <source>
        <strain evidence="5 6">1H9</strain>
    </source>
</reference>
<organism evidence="5 6">
    <name type="scientific">Gloeocapsopsis dulcis AAB1 = 1H9</name>
    <dbReference type="NCBI Taxonomy" id="1433147"/>
    <lineage>
        <taxon>Bacteria</taxon>
        <taxon>Bacillati</taxon>
        <taxon>Cyanobacteriota</taxon>
        <taxon>Cyanophyceae</taxon>
        <taxon>Oscillatoriophycideae</taxon>
        <taxon>Chroococcales</taxon>
        <taxon>Chroococcaceae</taxon>
        <taxon>Gloeocapsopsis</taxon>
        <taxon>Gloeocapsopsis dulcis</taxon>
    </lineage>
</organism>
<gene>
    <name evidence="5" type="ORF">BWI75_06420</name>
</gene>
<evidence type="ECO:0000313" key="6">
    <source>
        <dbReference type="Proteomes" id="UP000441797"/>
    </source>
</evidence>
<dbReference type="InterPro" id="IPR009081">
    <property type="entry name" value="PP-bd_ACP"/>
</dbReference>
<keyword evidence="1" id="KW-0596">Phosphopantetheine</keyword>
<dbReference type="AlphaFoldDB" id="A0A6N8FTC2"/>
<dbReference type="SMART" id="SM01294">
    <property type="entry name" value="PKS_PP_betabranch"/>
    <property type="match status" value="1"/>
</dbReference>
<dbReference type="OrthoDB" id="425617at2"/>
<dbReference type="EMBL" id="NAPY01000007">
    <property type="protein sequence ID" value="MUL35994.1"/>
    <property type="molecule type" value="Genomic_DNA"/>
</dbReference>
<evidence type="ECO:0000259" key="4">
    <source>
        <dbReference type="PROSITE" id="PS50075"/>
    </source>
</evidence>
<dbReference type="GO" id="GO:0031177">
    <property type="term" value="F:phosphopantetheine binding"/>
    <property type="evidence" value="ECO:0007669"/>
    <property type="project" value="InterPro"/>
</dbReference>
<evidence type="ECO:0000256" key="3">
    <source>
        <dbReference type="SAM" id="MobiDB-lite"/>
    </source>
</evidence>